<dbReference type="SMART" id="SM00325">
    <property type="entry name" value="RhoGEF"/>
    <property type="match status" value="1"/>
</dbReference>
<feature type="compositionally biased region" description="Low complexity" evidence="7">
    <location>
        <begin position="266"/>
        <end position="281"/>
    </location>
</feature>
<feature type="compositionally biased region" description="Basic and acidic residues" evidence="7">
    <location>
        <begin position="839"/>
        <end position="862"/>
    </location>
</feature>
<feature type="compositionally biased region" description="Polar residues" evidence="7">
    <location>
        <begin position="20"/>
        <end position="29"/>
    </location>
</feature>
<dbReference type="GO" id="GO:0031991">
    <property type="term" value="P:regulation of actomyosin contractile ring contraction"/>
    <property type="evidence" value="ECO:0007669"/>
    <property type="project" value="TreeGrafter"/>
</dbReference>
<dbReference type="SUPFAM" id="SSF48065">
    <property type="entry name" value="DBL homology domain (DH-domain)"/>
    <property type="match status" value="1"/>
</dbReference>
<evidence type="ECO:0000256" key="3">
    <source>
        <dbReference type="ARBA" id="ARBA00018186"/>
    </source>
</evidence>
<accession>A0A9P6VMI8</accession>
<evidence type="ECO:0000256" key="4">
    <source>
        <dbReference type="ARBA" id="ARBA00022658"/>
    </source>
</evidence>
<dbReference type="CDD" id="cd07589">
    <property type="entry name" value="BAR_DNMBP"/>
    <property type="match status" value="1"/>
</dbReference>
<feature type="region of interest" description="Disordered" evidence="7">
    <location>
        <begin position="1664"/>
        <end position="1719"/>
    </location>
</feature>
<name>A0A9P6VMI8_9HELO</name>
<dbReference type="Pfam" id="PF00621">
    <property type="entry name" value="RhoGEF"/>
    <property type="match status" value="1"/>
</dbReference>
<dbReference type="GO" id="GO:0005085">
    <property type="term" value="F:guanyl-nucleotide exchange factor activity"/>
    <property type="evidence" value="ECO:0007669"/>
    <property type="project" value="UniProtKB-KW"/>
</dbReference>
<feature type="compositionally biased region" description="Polar residues" evidence="7">
    <location>
        <begin position="183"/>
        <end position="194"/>
    </location>
</feature>
<feature type="compositionally biased region" description="Polar residues" evidence="7">
    <location>
        <begin position="283"/>
        <end position="307"/>
    </location>
</feature>
<dbReference type="OrthoDB" id="10256089at2759"/>
<feature type="compositionally biased region" description="Polar residues" evidence="7">
    <location>
        <begin position="627"/>
        <end position="651"/>
    </location>
</feature>
<feature type="compositionally biased region" description="Polar residues" evidence="7">
    <location>
        <begin position="52"/>
        <end position="72"/>
    </location>
</feature>
<protein>
    <recommendedName>
        <fullName evidence="3">Dynamin-binding protein</fullName>
    </recommendedName>
    <alternativeName>
        <fullName evidence="6">Scaffold protein Tuba</fullName>
    </alternativeName>
</protein>
<feature type="compositionally biased region" description="Polar residues" evidence="7">
    <location>
        <begin position="1778"/>
        <end position="1803"/>
    </location>
</feature>
<keyword evidence="10" id="KW-1185">Reference proteome</keyword>
<evidence type="ECO:0000256" key="7">
    <source>
        <dbReference type="SAM" id="MobiDB-lite"/>
    </source>
</evidence>
<keyword evidence="4" id="KW-0344">Guanine-nucleotide releasing factor</keyword>
<dbReference type="InterPro" id="IPR000219">
    <property type="entry name" value="DH_dom"/>
</dbReference>
<comment type="caution">
    <text evidence="9">The sequence shown here is derived from an EMBL/GenBank/DDBJ whole genome shotgun (WGS) entry which is preliminary data.</text>
</comment>
<feature type="compositionally biased region" description="Polar residues" evidence="7">
    <location>
        <begin position="1094"/>
        <end position="1104"/>
    </location>
</feature>
<feature type="region of interest" description="Disordered" evidence="7">
    <location>
        <begin position="1748"/>
        <end position="1858"/>
    </location>
</feature>
<feature type="region of interest" description="Disordered" evidence="7">
    <location>
        <begin position="906"/>
        <end position="1143"/>
    </location>
</feature>
<feature type="compositionally biased region" description="Polar residues" evidence="7">
    <location>
        <begin position="484"/>
        <end position="495"/>
    </location>
</feature>
<feature type="compositionally biased region" description="Polar residues" evidence="7">
    <location>
        <begin position="1129"/>
        <end position="1142"/>
    </location>
</feature>
<feature type="compositionally biased region" description="Low complexity" evidence="7">
    <location>
        <begin position="1116"/>
        <end position="1128"/>
    </location>
</feature>
<feature type="region of interest" description="Disordered" evidence="7">
    <location>
        <begin position="817"/>
        <end position="880"/>
    </location>
</feature>
<evidence type="ECO:0000256" key="1">
    <source>
        <dbReference type="ARBA" id="ARBA00004282"/>
    </source>
</evidence>
<evidence type="ECO:0000259" key="8">
    <source>
        <dbReference type="PROSITE" id="PS50010"/>
    </source>
</evidence>
<dbReference type="Gene3D" id="1.20.1270.60">
    <property type="entry name" value="Arfaptin homology (AH) domain/BAR domain"/>
    <property type="match status" value="1"/>
</dbReference>
<feature type="compositionally biased region" description="Polar residues" evidence="7">
    <location>
        <begin position="248"/>
        <end position="258"/>
    </location>
</feature>
<gene>
    <name evidence="9" type="ORF">D0Z07_2782</name>
</gene>
<dbReference type="InterPro" id="IPR004148">
    <property type="entry name" value="BAR_dom"/>
</dbReference>
<feature type="compositionally biased region" description="Low complexity" evidence="7">
    <location>
        <begin position="415"/>
        <end position="426"/>
    </location>
</feature>
<feature type="region of interest" description="Disordered" evidence="7">
    <location>
        <begin position="1"/>
        <end position="348"/>
    </location>
</feature>
<dbReference type="Proteomes" id="UP000785200">
    <property type="component" value="Unassembled WGS sequence"/>
</dbReference>
<feature type="compositionally biased region" description="Low complexity" evidence="7">
    <location>
        <begin position="436"/>
        <end position="457"/>
    </location>
</feature>
<feature type="compositionally biased region" description="Polar residues" evidence="7">
    <location>
        <begin position="111"/>
        <end position="139"/>
    </location>
</feature>
<feature type="compositionally biased region" description="Polar residues" evidence="7">
    <location>
        <begin position="90"/>
        <end position="100"/>
    </location>
</feature>
<dbReference type="EMBL" id="VNKQ01000005">
    <property type="protein sequence ID" value="KAG0650735.1"/>
    <property type="molecule type" value="Genomic_DNA"/>
</dbReference>
<dbReference type="SUPFAM" id="SSF103657">
    <property type="entry name" value="BAR/IMD domain-like"/>
    <property type="match status" value="1"/>
</dbReference>
<proteinExistence type="predicted"/>
<comment type="subcellular location">
    <subcellularLocation>
        <location evidence="1">Cell junction</location>
    </subcellularLocation>
    <subcellularLocation>
        <location evidence="2">Golgi apparatus</location>
        <location evidence="2">Golgi stack</location>
    </subcellularLocation>
</comment>
<feature type="compositionally biased region" description="Basic and acidic residues" evidence="7">
    <location>
        <begin position="1847"/>
        <end position="1858"/>
    </location>
</feature>
<feature type="compositionally biased region" description="Basic and acidic residues" evidence="7">
    <location>
        <begin position="788"/>
        <end position="804"/>
    </location>
</feature>
<evidence type="ECO:0000313" key="9">
    <source>
        <dbReference type="EMBL" id="KAG0650735.1"/>
    </source>
</evidence>
<feature type="compositionally biased region" description="Polar residues" evidence="7">
    <location>
        <begin position="1701"/>
        <end position="1710"/>
    </location>
</feature>
<reference evidence="9" key="1">
    <citation type="submission" date="2019-07" db="EMBL/GenBank/DDBJ databases">
        <title>Hyphodiscus hymeniophilus genome sequencing and assembly.</title>
        <authorList>
            <person name="Kramer G."/>
            <person name="Nodwell J."/>
        </authorList>
    </citation>
    <scope>NUCLEOTIDE SEQUENCE</scope>
    <source>
        <strain evidence="9">ATCC 34498</strain>
    </source>
</reference>
<feature type="region of interest" description="Disordered" evidence="7">
    <location>
        <begin position="620"/>
        <end position="683"/>
    </location>
</feature>
<dbReference type="PANTHER" id="PTHR22834:SF20">
    <property type="entry name" value="SH3 DOMAIN-CONTAINING PROTEIN"/>
    <property type="match status" value="1"/>
</dbReference>
<organism evidence="9 10">
    <name type="scientific">Hyphodiscus hymeniophilus</name>
    <dbReference type="NCBI Taxonomy" id="353542"/>
    <lineage>
        <taxon>Eukaryota</taxon>
        <taxon>Fungi</taxon>
        <taxon>Dikarya</taxon>
        <taxon>Ascomycota</taxon>
        <taxon>Pezizomycotina</taxon>
        <taxon>Leotiomycetes</taxon>
        <taxon>Helotiales</taxon>
        <taxon>Hyphodiscaceae</taxon>
        <taxon>Hyphodiscus</taxon>
    </lineage>
</organism>
<dbReference type="InterPro" id="IPR035899">
    <property type="entry name" value="DBL_dom_sf"/>
</dbReference>
<dbReference type="Gene3D" id="1.20.900.10">
    <property type="entry name" value="Dbl homology (DH) domain"/>
    <property type="match status" value="1"/>
</dbReference>
<feature type="compositionally biased region" description="Pro residues" evidence="7">
    <location>
        <begin position="981"/>
        <end position="999"/>
    </location>
</feature>
<feature type="region of interest" description="Disordered" evidence="7">
    <location>
        <begin position="780"/>
        <end position="805"/>
    </location>
</feature>
<feature type="compositionally biased region" description="Polar residues" evidence="7">
    <location>
        <begin position="1"/>
        <end position="12"/>
    </location>
</feature>
<dbReference type="InterPro" id="IPR051492">
    <property type="entry name" value="Dynamin-Rho_GEF"/>
</dbReference>
<feature type="domain" description="DH" evidence="8">
    <location>
        <begin position="1165"/>
        <end position="1391"/>
    </location>
</feature>
<dbReference type="Pfam" id="PF03114">
    <property type="entry name" value="BAR"/>
    <property type="match status" value="1"/>
</dbReference>
<dbReference type="GO" id="GO:0005795">
    <property type="term" value="C:Golgi stack"/>
    <property type="evidence" value="ECO:0007669"/>
    <property type="project" value="UniProtKB-SubCell"/>
</dbReference>
<feature type="compositionally biased region" description="Low complexity" evidence="7">
    <location>
        <begin position="521"/>
        <end position="542"/>
    </location>
</feature>
<dbReference type="PROSITE" id="PS50010">
    <property type="entry name" value="DH_2"/>
    <property type="match status" value="1"/>
</dbReference>
<dbReference type="FunFam" id="1.20.900.10:FF:000053">
    <property type="entry name" value="Rho guanyl nucleotide exchange factor, putative"/>
    <property type="match status" value="1"/>
</dbReference>
<dbReference type="CDD" id="cd00160">
    <property type="entry name" value="RhoGEF"/>
    <property type="match status" value="1"/>
</dbReference>
<dbReference type="InterPro" id="IPR001331">
    <property type="entry name" value="GDS_CDC24_CS"/>
</dbReference>
<feature type="compositionally biased region" description="Polar residues" evidence="7">
    <location>
        <begin position="817"/>
        <end position="836"/>
    </location>
</feature>
<dbReference type="InterPro" id="IPR027267">
    <property type="entry name" value="AH/BAR_dom_sf"/>
</dbReference>
<dbReference type="GO" id="GO:0035556">
    <property type="term" value="P:intracellular signal transduction"/>
    <property type="evidence" value="ECO:0007669"/>
    <property type="project" value="InterPro"/>
</dbReference>
<feature type="region of interest" description="Disordered" evidence="7">
    <location>
        <begin position="381"/>
        <end position="574"/>
    </location>
</feature>
<evidence type="ECO:0000313" key="10">
    <source>
        <dbReference type="Proteomes" id="UP000785200"/>
    </source>
</evidence>
<evidence type="ECO:0000256" key="2">
    <source>
        <dbReference type="ARBA" id="ARBA00004348"/>
    </source>
</evidence>
<sequence>MENSINGDQNFYSRRPLPQSPEQQHQQRSYEPPPLPQFDSRSPQSPPKLPFLTTSNLQASTSNGFGNDSNVNGGDPDEFYRTPSEYRGVQQLSTGYTDFTSGMAATVSEARPSQPSLRSNGNGTTPKHPSLPTVRNNLKPSYRSASAPIDERSPTNAKPTPALNGYGQSRQTSVKDLLKRFDQNNASSSSTTRKPTQRIVSKDNGNGGPGYVRERGGYQARVAGNPDMAGTQKAGVPTRDAPGKVKSPTVSRSTQRTRFVTEDQHSNNSQSSAARSPRPRNVATGSNSQASKSMINLSPTSPNQPAQVPSRKPLFGEVLPVGQGTPDIGYGIPHTATRRTSDSNLHPAWAHHRSQSDFDVSPSSPTAWYLGVTPALDDVDHNKSRSSFGHNRNHSDFADNRVNTMNGVNPDGFQPPTTTTLNPLETAKPSSRLPVASKRLSSPSGSSSAPSDRATSPLTNRPISNGKLRKAEPRPWSPAGRAATPTNTKSTSSRQSPRRKGKSLEKINVNNSSLKAYISAPLPKTSPPLRSSRPRQPVSSASTASSRQKAAERSGSPQQVRTGMRITRNEEPKPRKIVDVGPVDFAARRERIQRAYTKSIHETEQKEIRAANLRRLHERHARDSISADAQASDQGTEITLLDSQPETTANPPKSPEPLHISTSFPGNEDVQEHHVSTNLDSPTLGIPGTFVDEDETPQSAISTATGTTDIDNEPQTEAALLSRMTSAQRTVPRMISSHALPSYDMSPYEASFGMREEISPNDAGSIQIMLDATPVEITHSESTPTNEEFARDPHPPGAFKRDSEYQDYDQQPVFASTLTTASPKETTPGQSRTATPLKSGDETNSHPKDDDVLDAGPEHSQEHPAATYSVEEDPSSPLELVDPSKLEVLPSLTMNDVQEFLNTPVTDIDYDSSDGMGGAAASEQENYESHEPEQETQSSQMFRTSNQSAWTDYSVDTSDRYSQQFDFSNPHEAQDLEEKPTPPPKQLSPSPKPGVPPKPDNYSPQPSPRFAKEIPVQSSPIHHQLPPLTTGESLGIAFPDASSRLSSTSIHLWPDHAPPPPPIPYNQGDVLPAQSTRSPPPLSFYNKRPPSSVFHGSQNGTSRNTESRRASDDVYSSRPSTSTPRSSTQISVEDVSNGQTMGNDAVLETEAERKEAEKSKKRHFQRRMLMKELIETEAVYLKDMNVVEEIYKGTAEACPKLDSNDIKAIFRNTDEIVAFSTMFLDELKSAASSVYSPRGHRFKAKTANPLVATSPVVNDRISVTPTLIEESDEQKDRKTFIGANFGKHLQKMQTIYTDFLKNSELASTRLTALQADAAVQVWLDECNTVAKDLTAAWDLDALLVKPVQRITRYQLLLSQIFEHTAEDHPDYAALQVTCREMAGLLKNIDDLKRRIHMVGKIVGRKRKESDVRSGLAKAFGRRAEKIQASSANRPRDDDVYLKLHEKFGHDFLKLQIILRDFEFYTRQVATYVTDFLRYLSSIELMVRLSATPYPELESKWARFNMSMRDMGTVALEDHVTAVRKRVIEPIEQIIGAYGPPGLAMKKRSKRRLDYEKFLIAKSQGKKIDEKLSELVDQYEALNETLKMELPKLYAGSQKIGDICLVQFLGIQTEWYSIWKDKVRVVLEDSQVPKEISDIVDMFNRDYKYVQARAQELGIVNGTIADDGTKTRASSQSTMKDDDASSKSKSRPSNLSSRDRGLSTTSEKSPSLPTPDFAKRHSGQFIFSPLIASGTPGIGIGLPQFAYQTQSSTNGAHPRADSGSPAAPDTSFGSRPYALSQTRPSTSRSHTSDNGMTRVSTDYNPQHRRESGSTYNSASHHVDGPLSSGRPYSGVFHSAMPMPDGPEDSQRSSRASSRDRNISGGYNVLYLAASLFEFNISQTKSEAGYPYLTYQAGEIFDVIGEKGELWLAKNQDDSSDTVGWIWSKHFARLAND</sequence>
<evidence type="ECO:0000256" key="6">
    <source>
        <dbReference type="ARBA" id="ARBA00032587"/>
    </source>
</evidence>
<dbReference type="PROSITE" id="PS00741">
    <property type="entry name" value="DH_1"/>
    <property type="match status" value="1"/>
</dbReference>
<dbReference type="GO" id="GO:0032955">
    <property type="term" value="P:regulation of division septum assembly"/>
    <property type="evidence" value="ECO:0007669"/>
    <property type="project" value="TreeGrafter"/>
</dbReference>
<dbReference type="PANTHER" id="PTHR22834">
    <property type="entry name" value="NUCLEAR FUSION PROTEIN FUS2"/>
    <property type="match status" value="1"/>
</dbReference>
<feature type="compositionally biased region" description="Polar residues" evidence="7">
    <location>
        <begin position="935"/>
        <end position="967"/>
    </location>
</feature>
<keyword evidence="5" id="KW-0965">Cell junction</keyword>
<evidence type="ECO:0000256" key="5">
    <source>
        <dbReference type="ARBA" id="ARBA00022949"/>
    </source>
</evidence>